<feature type="transmembrane region" description="Helical" evidence="1">
    <location>
        <begin position="12"/>
        <end position="31"/>
    </location>
</feature>
<keyword evidence="1" id="KW-0812">Transmembrane</keyword>
<organism evidence="2 3">
    <name type="scientific">Megasphaera vaginalis</name>
    <name type="common">ex Srinivasan et al. 2021</name>
    <dbReference type="NCBI Taxonomy" id="1111454"/>
    <lineage>
        <taxon>Bacteria</taxon>
        <taxon>Bacillati</taxon>
        <taxon>Bacillota</taxon>
        <taxon>Negativicutes</taxon>
        <taxon>Veillonellales</taxon>
        <taxon>Veillonellaceae</taxon>
        <taxon>Megasphaera</taxon>
    </lineage>
</organism>
<reference evidence="2 3" key="1">
    <citation type="submission" date="2013-09" db="EMBL/GenBank/DDBJ databases">
        <authorList>
            <person name="Durkin A.S."/>
            <person name="Haft D.R."/>
            <person name="McCorrison J."/>
            <person name="Torralba M."/>
            <person name="Gillis M."/>
            <person name="Haft D.H."/>
            <person name="Methe B."/>
            <person name="Sutton G."/>
            <person name="Nelson K.E."/>
        </authorList>
    </citation>
    <scope>NUCLEOTIDE SEQUENCE [LARGE SCALE GENOMIC DNA]</scope>
    <source>
        <strain evidence="2 3">BV3C16-1</strain>
    </source>
</reference>
<comment type="caution">
    <text evidence="2">The sequence shown here is derived from an EMBL/GenBank/DDBJ whole genome shotgun (WGS) entry which is preliminary data.</text>
</comment>
<dbReference type="AlphaFoldDB" id="U7UU91"/>
<accession>U7UU91</accession>
<keyword evidence="1" id="KW-1133">Transmembrane helix</keyword>
<evidence type="ECO:0000313" key="3">
    <source>
        <dbReference type="Proteomes" id="UP000017090"/>
    </source>
</evidence>
<gene>
    <name evidence="2" type="ORF">HMPREF1250_1271</name>
</gene>
<evidence type="ECO:0000313" key="2">
    <source>
        <dbReference type="EMBL" id="ERT62469.1"/>
    </source>
</evidence>
<protein>
    <submittedName>
        <fullName evidence="2">Uncharacterized protein</fullName>
    </submittedName>
</protein>
<dbReference type="PATRIC" id="fig|1111454.3.peg.96"/>
<dbReference type="Proteomes" id="UP000017090">
    <property type="component" value="Unassembled WGS sequence"/>
</dbReference>
<evidence type="ECO:0000256" key="1">
    <source>
        <dbReference type="SAM" id="Phobius"/>
    </source>
</evidence>
<sequence length="49" mass="5781">MNVADKSEKLVVIRYGLIKISHWIIFLFTVLEVSLESGFRDWVFFYGNV</sequence>
<keyword evidence="1" id="KW-0472">Membrane</keyword>
<name>U7UU91_9FIRM</name>
<dbReference type="STRING" id="1111454.HMPREF1250_1271"/>
<proteinExistence type="predicted"/>
<dbReference type="EMBL" id="AWXA01000004">
    <property type="protein sequence ID" value="ERT62469.1"/>
    <property type="molecule type" value="Genomic_DNA"/>
</dbReference>
<keyword evidence="3" id="KW-1185">Reference proteome</keyword>